<keyword evidence="2" id="KW-1185">Reference proteome</keyword>
<name>A0A4U0UDF4_9PEZI</name>
<gene>
    <name evidence="1" type="ORF">B0A50_01037</name>
</gene>
<accession>A0A4U0UDF4</accession>
<evidence type="ECO:0000313" key="2">
    <source>
        <dbReference type="Proteomes" id="UP000308549"/>
    </source>
</evidence>
<dbReference type="Proteomes" id="UP000308549">
    <property type="component" value="Unassembled WGS sequence"/>
</dbReference>
<dbReference type="OrthoDB" id="3839884at2759"/>
<dbReference type="AlphaFoldDB" id="A0A4U0UDF4"/>
<sequence>MATVHLDLLKQQIDRAKLDFGYFTRALGSAPTDVDYRQAVKYAHGKFNDRLERLIMLYDGLDYYRIRQLRNAELADGKYVTNEEVEGSKVERLCQEDVALNTDEEWIQQARKGGLQQELAAALNARMKVVREEDRVVRLRWGHRDGSPEVSVKETES</sequence>
<organism evidence="1 2">
    <name type="scientific">Salinomyces thailandicus</name>
    <dbReference type="NCBI Taxonomy" id="706561"/>
    <lineage>
        <taxon>Eukaryota</taxon>
        <taxon>Fungi</taxon>
        <taxon>Dikarya</taxon>
        <taxon>Ascomycota</taxon>
        <taxon>Pezizomycotina</taxon>
        <taxon>Dothideomycetes</taxon>
        <taxon>Dothideomycetidae</taxon>
        <taxon>Mycosphaerellales</taxon>
        <taxon>Teratosphaeriaceae</taxon>
        <taxon>Salinomyces</taxon>
    </lineage>
</organism>
<evidence type="ECO:0000313" key="1">
    <source>
        <dbReference type="EMBL" id="TKA32812.1"/>
    </source>
</evidence>
<proteinExistence type="predicted"/>
<reference evidence="1 2" key="1">
    <citation type="submission" date="2017-03" db="EMBL/GenBank/DDBJ databases">
        <title>Genomes of endolithic fungi from Antarctica.</title>
        <authorList>
            <person name="Coleine C."/>
            <person name="Masonjones S."/>
            <person name="Stajich J.E."/>
        </authorList>
    </citation>
    <scope>NUCLEOTIDE SEQUENCE [LARGE SCALE GENOMIC DNA]</scope>
    <source>
        <strain evidence="1 2">CCFEE 6315</strain>
    </source>
</reference>
<dbReference type="EMBL" id="NAJL01000004">
    <property type="protein sequence ID" value="TKA32812.1"/>
    <property type="molecule type" value="Genomic_DNA"/>
</dbReference>
<protein>
    <submittedName>
        <fullName evidence="1">Uncharacterized protein</fullName>
    </submittedName>
</protein>
<comment type="caution">
    <text evidence="1">The sequence shown here is derived from an EMBL/GenBank/DDBJ whole genome shotgun (WGS) entry which is preliminary data.</text>
</comment>